<dbReference type="Gene3D" id="2.60.40.10">
    <property type="entry name" value="Immunoglobulins"/>
    <property type="match status" value="3"/>
</dbReference>
<dbReference type="OrthoDB" id="9945899at2759"/>
<evidence type="ECO:0000313" key="7">
    <source>
        <dbReference type="Proteomes" id="UP000265040"/>
    </source>
</evidence>
<keyword evidence="4" id="KW-0393">Immunoglobulin domain</keyword>
<evidence type="ECO:0000256" key="4">
    <source>
        <dbReference type="RuleBase" id="RU281113"/>
    </source>
</evidence>
<evidence type="ECO:0000256" key="1">
    <source>
        <dbReference type="ARBA" id="ARBA00022729"/>
    </source>
</evidence>
<dbReference type="GeneTree" id="ENSGT00390000012630"/>
<reference evidence="6" key="1">
    <citation type="submission" date="2021-04" db="EMBL/GenBank/DDBJ databases">
        <authorList>
            <consortium name="Wellcome Sanger Institute Data Sharing"/>
        </authorList>
    </citation>
    <scope>NUCLEOTIDE SEQUENCE [LARGE SCALE GENOMIC DNA]</scope>
</reference>
<evidence type="ECO:0000259" key="5">
    <source>
        <dbReference type="Pfam" id="PF10420"/>
    </source>
</evidence>
<dbReference type="Pfam" id="PF10420">
    <property type="entry name" value="IL12p40_C"/>
    <property type="match status" value="1"/>
</dbReference>
<evidence type="ECO:0000256" key="2">
    <source>
        <dbReference type="ARBA" id="ARBA00023157"/>
    </source>
</evidence>
<keyword evidence="3 4" id="KW-0325">Glycoprotein</keyword>
<dbReference type="InterPro" id="IPR036116">
    <property type="entry name" value="FN3_sf"/>
</dbReference>
<gene>
    <name evidence="4" type="primary">IL12B</name>
</gene>
<dbReference type="PANTHER" id="PTHR48485">
    <property type="entry name" value="INTERLEUKIN-12 SUBUNIT BETA-RELATED"/>
    <property type="match status" value="1"/>
</dbReference>
<feature type="domain" description="Interleukin-12 beta central" evidence="5">
    <location>
        <begin position="110"/>
        <end position="197"/>
    </location>
</feature>
<proteinExistence type="inferred from homology"/>
<feature type="signal peptide" evidence="4">
    <location>
        <begin position="1"/>
        <end position="19"/>
    </location>
</feature>
<reference evidence="6" key="3">
    <citation type="submission" date="2025-09" db="UniProtKB">
        <authorList>
            <consortium name="Ensembl"/>
        </authorList>
    </citation>
    <scope>IDENTIFICATION</scope>
</reference>
<comment type="similarity">
    <text evidence="4">Belongs to the IL-12B family.</text>
</comment>
<dbReference type="InterPro" id="IPR019482">
    <property type="entry name" value="IL-12_beta_cen-dom"/>
</dbReference>
<evidence type="ECO:0000313" key="6">
    <source>
        <dbReference type="Ensembl" id="ENSATEP00000064814.1"/>
    </source>
</evidence>
<keyword evidence="4" id="KW-0964">Secreted</keyword>
<dbReference type="Proteomes" id="UP000265040">
    <property type="component" value="Chromosome 9"/>
</dbReference>
<sequence length="340" mass="39247">MKTTSLWIFAVLFVLLAGANELFPENFKVVKGNGAVTLTCGTKNDGDVIWKFSGGSLDALLNYSVDKDTQNLILSEVETPMLGEYSCWRGGEMISSTNLLEEEEESEEEGYFNCSAKSYDCSFTCDWTRFKETKYTKDTKDTKVRLGLGHDCSEGKKSCNWVTSHQLVNGRFQFEISHSVSPYAEESTMLEVTAEAIIHHSFLRKTKRFYLRDIVQPDSPKIVRYQETDHHLHVTIDPPSSWSTPHSFFRLEHEIEYILRDNSENQTSSSPLIPKKISQLRVRSRDALVHSHWSQWSRWKNVKRKKWSKCQKKGNFGVRSCHQGTWIDVRRKGRKRKNSS</sequence>
<name>A0A7N6BJP7_ANATE</name>
<feature type="chain" id="PRO_5031611382" description="Interleukin-12 subunit beta" evidence="4">
    <location>
        <begin position="20"/>
        <end position="340"/>
    </location>
</feature>
<dbReference type="PRINTS" id="PR01928">
    <property type="entry name" value="INTRLEUKN12B"/>
</dbReference>
<dbReference type="SUPFAM" id="SSF49265">
    <property type="entry name" value="Fibronectin type III"/>
    <property type="match status" value="2"/>
</dbReference>
<evidence type="ECO:0000256" key="3">
    <source>
        <dbReference type="ARBA" id="ARBA00023180"/>
    </source>
</evidence>
<accession>A0A7N6BJP7</accession>
<comment type="subunit">
    <text evidence="4">Heterodimer with IL12A; disulfide-linked. The heterodimer is known as interleukin IL-12.</text>
</comment>
<organism evidence="6 7">
    <name type="scientific">Anabas testudineus</name>
    <name type="common">Climbing perch</name>
    <name type="synonym">Anthias testudineus</name>
    <dbReference type="NCBI Taxonomy" id="64144"/>
    <lineage>
        <taxon>Eukaryota</taxon>
        <taxon>Metazoa</taxon>
        <taxon>Chordata</taxon>
        <taxon>Craniata</taxon>
        <taxon>Vertebrata</taxon>
        <taxon>Euteleostomi</taxon>
        <taxon>Actinopterygii</taxon>
        <taxon>Neopterygii</taxon>
        <taxon>Teleostei</taxon>
        <taxon>Neoteleostei</taxon>
        <taxon>Acanthomorphata</taxon>
        <taxon>Anabantaria</taxon>
        <taxon>Anabantiformes</taxon>
        <taxon>Anabantoidei</taxon>
        <taxon>Anabantidae</taxon>
        <taxon>Anabas</taxon>
    </lineage>
</organism>
<comment type="subcellular location">
    <subcellularLocation>
        <location evidence="4">Secreted</location>
    </subcellularLocation>
</comment>
<keyword evidence="4" id="KW-0202">Cytokine</keyword>
<protein>
    <recommendedName>
        <fullName evidence="4">Interleukin-12 subunit beta</fullName>
        <shortName evidence="4">IL-12B</shortName>
    </recommendedName>
    <alternativeName>
        <fullName evidence="4">Cytotoxic lymphocyte maturation factor 40 kDa subunit</fullName>
    </alternativeName>
    <alternativeName>
        <fullName evidence="4">IL-12 subunit p40</fullName>
    </alternativeName>
</protein>
<dbReference type="PANTHER" id="PTHR48485:SF3">
    <property type="entry name" value="INTERLEUKIN-12 SUBUNIT BETA"/>
    <property type="match status" value="1"/>
</dbReference>
<dbReference type="GO" id="GO:0005615">
    <property type="term" value="C:extracellular space"/>
    <property type="evidence" value="ECO:0007669"/>
    <property type="project" value="UniProtKB-KW"/>
</dbReference>
<keyword evidence="1 4" id="KW-0732">Signal</keyword>
<dbReference type="GO" id="GO:0005125">
    <property type="term" value="F:cytokine activity"/>
    <property type="evidence" value="ECO:0007669"/>
    <property type="project" value="UniProtKB-KW"/>
</dbReference>
<dbReference type="Ensembl" id="ENSATET00000060058.2">
    <property type="protein sequence ID" value="ENSATEP00000064814.1"/>
    <property type="gene ID" value="ENSATEG00000021246.3"/>
</dbReference>
<dbReference type="AlphaFoldDB" id="A0A7N6BJP7"/>
<keyword evidence="2" id="KW-1015">Disulfide bond</keyword>
<dbReference type="InterPro" id="IPR050676">
    <property type="entry name" value="IL-12"/>
</dbReference>
<dbReference type="InterPro" id="IPR013783">
    <property type="entry name" value="Ig-like_fold"/>
</dbReference>
<dbReference type="GO" id="GO:0004896">
    <property type="term" value="F:cytokine receptor activity"/>
    <property type="evidence" value="ECO:0007669"/>
    <property type="project" value="UniProtKB-UniRule"/>
</dbReference>
<reference evidence="6" key="2">
    <citation type="submission" date="2025-08" db="UniProtKB">
        <authorList>
            <consortium name="Ensembl"/>
        </authorList>
    </citation>
    <scope>IDENTIFICATION</scope>
</reference>
<keyword evidence="7" id="KW-1185">Reference proteome</keyword>
<dbReference type="InterPro" id="IPR015528">
    <property type="entry name" value="IL-12_beta"/>
</dbReference>